<name>A0A1U7JEL5_9HYPH</name>
<dbReference type="InterPro" id="IPR011740">
    <property type="entry name" value="DUF2460"/>
</dbReference>
<comment type="caution">
    <text evidence="2">The sequence shown here is derived from an EMBL/GenBank/DDBJ whole genome shotgun (WGS) entry which is preliminary data.</text>
</comment>
<dbReference type="GO" id="GO:0016787">
    <property type="term" value="F:hydrolase activity"/>
    <property type="evidence" value="ECO:0007669"/>
    <property type="project" value="UniProtKB-KW"/>
</dbReference>
<keyword evidence="3" id="KW-1185">Reference proteome</keyword>
<dbReference type="STRING" id="197461.A3843_15940"/>
<dbReference type="Proteomes" id="UP000185783">
    <property type="component" value="Unassembled WGS sequence"/>
</dbReference>
<dbReference type="EMBL" id="LVVZ01000022">
    <property type="protein sequence ID" value="OKL43196.1"/>
    <property type="molecule type" value="Genomic_DNA"/>
</dbReference>
<accession>A0A1U7JEL5</accession>
<keyword evidence="2" id="KW-0378">Hydrolase</keyword>
<reference evidence="2 3" key="1">
    <citation type="submission" date="2016-03" db="EMBL/GenBank/DDBJ databases">
        <title>Genome sequence of Nesiotobacter sp. nov., a moderately halophilic alphaproteobacterium isolated from the Yellow Sea, China.</title>
        <authorList>
            <person name="Zhang G."/>
            <person name="Zhang R."/>
        </authorList>
    </citation>
    <scope>NUCLEOTIDE SEQUENCE [LARGE SCALE GENOMIC DNA]</scope>
    <source>
        <strain evidence="2 3">WB1-6</strain>
    </source>
</reference>
<feature type="domain" description="DUF2460" evidence="1">
    <location>
        <begin position="10"/>
        <end position="211"/>
    </location>
</feature>
<dbReference type="NCBIfam" id="TIGR02217">
    <property type="entry name" value="chp_TIGR02217"/>
    <property type="match status" value="1"/>
</dbReference>
<proteinExistence type="predicted"/>
<sequence>MPMTFLEKCFPSWISFGASGGPQRRTRILTFANGHEIRATNWVGSRRRYDAGTGIRSLADLHHVLAFFEETRGRLIGFRFKDPFDHSTAAWGQAITAEDELIATGNGTATTFQLTKAYGDPGSPYNRIIRKPVSGTLRLAVDGVHVALGPQASLDTQTGLVTIHGDPPAAGTRITAGFEFHTPVRFDTDHLEASLTHFSAGQVPSVPLVEINL</sequence>
<dbReference type="Pfam" id="PF09343">
    <property type="entry name" value="DUF2460"/>
    <property type="match status" value="1"/>
</dbReference>
<dbReference type="AlphaFoldDB" id="A0A1U7JEL5"/>
<evidence type="ECO:0000313" key="2">
    <source>
        <dbReference type="EMBL" id="OKL43196.1"/>
    </source>
</evidence>
<gene>
    <name evidence="2" type="ORF">A3843_15940</name>
</gene>
<evidence type="ECO:0000313" key="3">
    <source>
        <dbReference type="Proteomes" id="UP000185783"/>
    </source>
</evidence>
<evidence type="ECO:0000259" key="1">
    <source>
        <dbReference type="Pfam" id="PF09343"/>
    </source>
</evidence>
<protein>
    <submittedName>
        <fullName evidence="2">Glycoside hydrolase family 24</fullName>
    </submittedName>
</protein>
<organism evidence="2 3">
    <name type="scientific">Pseudovibrio exalbescens</name>
    <dbReference type="NCBI Taxonomy" id="197461"/>
    <lineage>
        <taxon>Bacteria</taxon>
        <taxon>Pseudomonadati</taxon>
        <taxon>Pseudomonadota</taxon>
        <taxon>Alphaproteobacteria</taxon>
        <taxon>Hyphomicrobiales</taxon>
        <taxon>Stappiaceae</taxon>
        <taxon>Pseudovibrio</taxon>
    </lineage>
</organism>